<dbReference type="PIRSF" id="PIRSF010607">
    <property type="entry name" value="Txn_repr_CtsR"/>
    <property type="match status" value="1"/>
</dbReference>
<dbReference type="OrthoDB" id="1680813at2"/>
<dbReference type="InterPro" id="IPR040465">
    <property type="entry name" value="CtsR_N"/>
</dbReference>
<dbReference type="Pfam" id="PF05848">
    <property type="entry name" value="CtsR"/>
    <property type="match status" value="1"/>
</dbReference>
<keyword evidence="11" id="KW-1185">Reference proteome</keyword>
<evidence type="ECO:0000256" key="6">
    <source>
        <dbReference type="ARBA" id="ARBA00023163"/>
    </source>
</evidence>
<evidence type="ECO:0000259" key="8">
    <source>
        <dbReference type="Pfam" id="PF05848"/>
    </source>
</evidence>
<dbReference type="Pfam" id="PF17727">
    <property type="entry name" value="CtsR_C"/>
    <property type="match status" value="1"/>
</dbReference>
<keyword evidence="6 7" id="KW-0804">Transcription</keyword>
<evidence type="ECO:0000256" key="4">
    <source>
        <dbReference type="ARBA" id="ARBA00023015"/>
    </source>
</evidence>
<dbReference type="RefSeq" id="WP_078810930.1">
    <property type="nucleotide sequence ID" value="NZ_FUWM01000026.1"/>
</dbReference>
<evidence type="ECO:0000256" key="3">
    <source>
        <dbReference type="ARBA" id="ARBA00022491"/>
    </source>
</evidence>
<evidence type="ECO:0000256" key="5">
    <source>
        <dbReference type="ARBA" id="ARBA00023125"/>
    </source>
</evidence>
<keyword evidence="4 7" id="KW-0805">Transcription regulation</keyword>
<gene>
    <name evidence="10" type="ORF">SAMN02745118_02508</name>
</gene>
<organism evidence="10 11">
    <name type="scientific">Selenihalanaerobacter shriftii</name>
    <dbReference type="NCBI Taxonomy" id="142842"/>
    <lineage>
        <taxon>Bacteria</taxon>
        <taxon>Bacillati</taxon>
        <taxon>Bacillota</taxon>
        <taxon>Clostridia</taxon>
        <taxon>Halanaerobiales</taxon>
        <taxon>Halobacteroidaceae</taxon>
        <taxon>Selenihalanaerobacter</taxon>
    </lineage>
</organism>
<dbReference type="Gene3D" id="3.30.56.130">
    <property type="entry name" value="Transcriptional regulator CtsR, winged HTH domain"/>
    <property type="match status" value="1"/>
</dbReference>
<feature type="domain" description="CtsR C-terminal dimerization" evidence="9">
    <location>
        <begin position="81"/>
        <end position="149"/>
    </location>
</feature>
<keyword evidence="3 7" id="KW-0678">Repressor</keyword>
<evidence type="ECO:0000313" key="10">
    <source>
        <dbReference type="EMBL" id="SKA01321.1"/>
    </source>
</evidence>
<dbReference type="EMBL" id="FUWM01000026">
    <property type="protein sequence ID" value="SKA01321.1"/>
    <property type="molecule type" value="Genomic_DNA"/>
</dbReference>
<evidence type="ECO:0000256" key="7">
    <source>
        <dbReference type="PIRNR" id="PIRNR010607"/>
    </source>
</evidence>
<dbReference type="GO" id="GO:0006355">
    <property type="term" value="P:regulation of DNA-templated transcription"/>
    <property type="evidence" value="ECO:0007669"/>
    <property type="project" value="UniProtKB-UniRule"/>
</dbReference>
<protein>
    <recommendedName>
        <fullName evidence="2 7">Transcriptional regulator CtsR</fullName>
    </recommendedName>
</protein>
<dbReference type="InterPro" id="IPR041902">
    <property type="entry name" value="CtsR_N_sf"/>
</dbReference>
<evidence type="ECO:0000256" key="1">
    <source>
        <dbReference type="ARBA" id="ARBA00010189"/>
    </source>
</evidence>
<dbReference type="STRING" id="142842.SAMN02745118_02508"/>
<evidence type="ECO:0000256" key="2">
    <source>
        <dbReference type="ARBA" id="ARBA00014129"/>
    </source>
</evidence>
<dbReference type="InterPro" id="IPR041473">
    <property type="entry name" value="CtsR_C"/>
</dbReference>
<sequence length="154" mass="17913">MGNLSEEIEYYLKKRLAKNNDTKSIIKIQRNKIAKEFNCVPSQINYVLKTRFNMENGYIVESQRGGGGYIKITKVEHGSKLETLKLMRNQLGKGISQRKTLNILQRLYEEEIITKREKELLEAIIHRRSLNIDLPGRDVLRARILRSTLDVLAK</sequence>
<dbReference type="InterPro" id="IPR008463">
    <property type="entry name" value="CtsR"/>
</dbReference>
<name>A0A1T4QCS3_9FIRM</name>
<accession>A0A1T4QCS3</accession>
<comment type="similarity">
    <text evidence="1 7">Belongs to the CtsR family.</text>
</comment>
<dbReference type="Proteomes" id="UP000190625">
    <property type="component" value="Unassembled WGS sequence"/>
</dbReference>
<dbReference type="GO" id="GO:0003677">
    <property type="term" value="F:DNA binding"/>
    <property type="evidence" value="ECO:0007669"/>
    <property type="project" value="UniProtKB-UniRule"/>
</dbReference>
<dbReference type="AlphaFoldDB" id="A0A1T4QCS3"/>
<evidence type="ECO:0000259" key="9">
    <source>
        <dbReference type="Pfam" id="PF17727"/>
    </source>
</evidence>
<reference evidence="11" key="1">
    <citation type="submission" date="2017-02" db="EMBL/GenBank/DDBJ databases">
        <authorList>
            <person name="Varghese N."/>
            <person name="Submissions S."/>
        </authorList>
    </citation>
    <scope>NUCLEOTIDE SEQUENCE [LARGE SCALE GENOMIC DNA]</scope>
    <source>
        <strain evidence="11">ATCC BAA-73</strain>
    </source>
</reference>
<keyword evidence="5 7" id="KW-0238">DNA-binding</keyword>
<feature type="domain" description="CtsR N-terminal HTH" evidence="8">
    <location>
        <begin position="3"/>
        <end position="76"/>
    </location>
</feature>
<proteinExistence type="inferred from homology"/>
<dbReference type="Gene3D" id="1.10.1200.150">
    <property type="entry name" value="Transcriptional regulator CtsR, C-terminal domain"/>
    <property type="match status" value="1"/>
</dbReference>
<dbReference type="InterPro" id="IPR041908">
    <property type="entry name" value="CtsR_C_sf"/>
</dbReference>
<evidence type="ECO:0000313" key="11">
    <source>
        <dbReference type="Proteomes" id="UP000190625"/>
    </source>
</evidence>